<feature type="transmembrane region" description="Helical" evidence="1">
    <location>
        <begin position="83"/>
        <end position="101"/>
    </location>
</feature>
<evidence type="ECO:0000313" key="3">
    <source>
        <dbReference type="Proteomes" id="UP000242141"/>
    </source>
</evidence>
<reference evidence="3" key="1">
    <citation type="submission" date="2015-05" db="EMBL/GenBank/DDBJ databases">
        <authorList>
            <person name="Collingro A."/>
        </authorList>
    </citation>
    <scope>NUCLEOTIDE SEQUENCE [LARGE SCALE GENOMIC DNA]</scope>
    <source>
        <strain evidence="3">Ps</strain>
    </source>
</reference>
<keyword evidence="3" id="KW-1185">Reference proteome</keyword>
<dbReference type="Proteomes" id="UP000242141">
    <property type="component" value="Unassembled WGS sequence"/>
</dbReference>
<proteinExistence type="predicted"/>
<gene>
    <name evidence="2" type="ORF">HEPPS_02860</name>
</gene>
<keyword evidence="1" id="KW-0472">Membrane</keyword>
<keyword evidence="1" id="KW-0812">Transmembrane</keyword>
<name>A0A0G7ZN74_9MOLU</name>
<dbReference type="InterPro" id="IPR056918">
    <property type="entry name" value="8xMP"/>
</dbReference>
<dbReference type="Pfam" id="PF24838">
    <property type="entry name" value="8xMP"/>
    <property type="match status" value="1"/>
</dbReference>
<dbReference type="AlphaFoldDB" id="A0A0G7ZN74"/>
<evidence type="ECO:0000313" key="2">
    <source>
        <dbReference type="EMBL" id="CRX37081.1"/>
    </source>
</evidence>
<protein>
    <submittedName>
        <fullName evidence="2">Uncharacterized protein</fullName>
    </submittedName>
</protein>
<accession>A0A0G7ZN74</accession>
<keyword evidence="1" id="KW-1133">Transmembrane helix</keyword>
<dbReference type="EMBL" id="CWGI01000001">
    <property type="protein sequence ID" value="CRX37081.1"/>
    <property type="molecule type" value="Genomic_DNA"/>
</dbReference>
<evidence type="ECO:0000256" key="1">
    <source>
        <dbReference type="SAM" id="Phobius"/>
    </source>
</evidence>
<feature type="transmembrane region" description="Helical" evidence="1">
    <location>
        <begin position="57"/>
        <end position="77"/>
    </location>
</feature>
<organism evidence="2 3">
    <name type="scientific">Candidatus Hepatoplasma crinochetorum</name>
    <dbReference type="NCBI Taxonomy" id="295596"/>
    <lineage>
        <taxon>Bacteria</taxon>
        <taxon>Bacillati</taxon>
        <taxon>Mycoplasmatota</taxon>
        <taxon>Mollicutes</taxon>
        <taxon>Candidatus Hepatoplasmataceae</taxon>
        <taxon>Candidatus Hepatoplasma</taxon>
    </lineage>
</organism>
<sequence>MQLKKWNNNKNQKHKDLLDQKKEKYKNLKLNNVEEKFLFETYIKFIDTEENTTNRRILINTTFYLTLIVSLFSLTIFMETIEYWISLILSIIIFFICILWYKQIIYYKKLNTAKFEIMKIISEKLMKTSIFDDEYDIYQVLQKKYYKFTDIEKLFPILFLFLSLIIIISSSILM</sequence>
<feature type="transmembrane region" description="Helical" evidence="1">
    <location>
        <begin position="154"/>
        <end position="173"/>
    </location>
</feature>